<dbReference type="InterPro" id="IPR023166">
    <property type="entry name" value="BaiN-like_dom_sf"/>
</dbReference>
<evidence type="ECO:0000313" key="7">
    <source>
        <dbReference type="Proteomes" id="UP000323824"/>
    </source>
</evidence>
<evidence type="ECO:0000313" key="6">
    <source>
        <dbReference type="EMBL" id="QEN04985.1"/>
    </source>
</evidence>
<dbReference type="InterPro" id="IPR055178">
    <property type="entry name" value="RsdA/BaiN/AoA(So)-like_dom"/>
</dbReference>
<keyword evidence="2" id="KW-0285">Flavoprotein</keyword>
<dbReference type="AlphaFoldDB" id="A0A5C1QA94"/>
<reference evidence="6 7" key="1">
    <citation type="submission" date="2019-02" db="EMBL/GenBank/DDBJ databases">
        <authorList>
            <person name="Fomenkov A."/>
            <person name="Dubinina G."/>
            <person name="Grabovich M."/>
            <person name="Vincze T."/>
            <person name="Roberts R.J."/>
        </authorList>
    </citation>
    <scope>NUCLEOTIDE SEQUENCE [LARGE SCALE GENOMIC DNA]</scope>
    <source>
        <strain evidence="6 7">P</strain>
    </source>
</reference>
<dbReference type="PANTHER" id="PTHR42887">
    <property type="entry name" value="OS12G0638800 PROTEIN"/>
    <property type="match status" value="1"/>
</dbReference>
<feature type="domain" description="RsdA/BaiN/AoA(So)-like Rossmann fold-like" evidence="4">
    <location>
        <begin position="13"/>
        <end position="409"/>
    </location>
</feature>
<dbReference type="Gene3D" id="2.40.30.10">
    <property type="entry name" value="Translation factors"/>
    <property type="match status" value="1"/>
</dbReference>
<dbReference type="PANTHER" id="PTHR42887:SF2">
    <property type="entry name" value="OS12G0638800 PROTEIN"/>
    <property type="match status" value="1"/>
</dbReference>
<keyword evidence="7" id="KW-1185">Reference proteome</keyword>
<dbReference type="Pfam" id="PF22780">
    <property type="entry name" value="HI0933_like_1st"/>
    <property type="match status" value="1"/>
</dbReference>
<organism evidence="6 7">
    <name type="scientific">Thiospirochaeta perfilievii</name>
    <dbReference type="NCBI Taxonomy" id="252967"/>
    <lineage>
        <taxon>Bacteria</taxon>
        <taxon>Pseudomonadati</taxon>
        <taxon>Spirochaetota</taxon>
        <taxon>Spirochaetia</taxon>
        <taxon>Spirochaetales</taxon>
        <taxon>Spirochaetaceae</taxon>
        <taxon>Thiospirochaeta</taxon>
    </lineage>
</organism>
<evidence type="ECO:0000256" key="3">
    <source>
        <dbReference type="ARBA" id="ARBA00022827"/>
    </source>
</evidence>
<reference evidence="6 7" key="2">
    <citation type="submission" date="2019-09" db="EMBL/GenBank/DDBJ databases">
        <title>Complete Genome Sequence and Methylome Analysis of free living Spirochaetas.</title>
        <authorList>
            <person name="Leshcheva N."/>
            <person name="Mikheeva N."/>
        </authorList>
    </citation>
    <scope>NUCLEOTIDE SEQUENCE [LARGE SCALE GENOMIC DNA]</scope>
    <source>
        <strain evidence="6 7">P</strain>
    </source>
</reference>
<dbReference type="InterPro" id="IPR036188">
    <property type="entry name" value="FAD/NAD-bd_sf"/>
</dbReference>
<dbReference type="InterPro" id="IPR057661">
    <property type="entry name" value="RsdA/BaiN/AoA(So)_Rossmann"/>
</dbReference>
<evidence type="ECO:0000256" key="1">
    <source>
        <dbReference type="ARBA" id="ARBA00001974"/>
    </source>
</evidence>
<feature type="domain" description="RsdA/BaiN/AoA(So)-like insert" evidence="5">
    <location>
        <begin position="200"/>
        <end position="359"/>
    </location>
</feature>
<dbReference type="NCBIfam" id="TIGR00275">
    <property type="entry name" value="aminoacetone oxidase family FAD-binding enzyme"/>
    <property type="match status" value="1"/>
</dbReference>
<accession>A0A5C1QA94</accession>
<dbReference type="SUPFAM" id="SSF51905">
    <property type="entry name" value="FAD/NAD(P)-binding domain"/>
    <property type="match status" value="1"/>
</dbReference>
<dbReference type="OrthoDB" id="9773233at2"/>
<proteinExistence type="predicted"/>
<name>A0A5C1QA94_9SPIO</name>
<dbReference type="InterPro" id="IPR004792">
    <property type="entry name" value="BaiN-like"/>
</dbReference>
<protein>
    <submittedName>
        <fullName evidence="6">Aminoacetone oxidase family FAD-binding enzyme</fullName>
    </submittedName>
</protein>
<keyword evidence="3" id="KW-0274">FAD</keyword>
<evidence type="ECO:0000259" key="4">
    <source>
        <dbReference type="Pfam" id="PF03486"/>
    </source>
</evidence>
<dbReference type="Pfam" id="PF03486">
    <property type="entry name" value="HI0933_like"/>
    <property type="match status" value="1"/>
</dbReference>
<dbReference type="Proteomes" id="UP000323824">
    <property type="component" value="Chromosome"/>
</dbReference>
<sequence>MLEYILKRFNLNNTVIIGGGAAGLFLAANLKGDNNLLIEGTKKLGQKILITGGGMCNITNMDDTQEFIKRFGDKKKCNFLKPAILNLSTENTRQWLEKAGLDIVIREDGKVFPKSLRAQSVIDILYKKLTENGCKIRYNLKVNSVEKLDSGFKIYTDNEPIYCKKLVFTTGGKSFPKTGSDGSSYNIIKLLGHRIIKPEPALTGLYIENYKFKTISGTSIKNSFIEFYRDGENKRYHTANGDVLFTHKGLSGPGILNNSRVIRDGDLLKLTLIPCENREEKRSEILNLINESNPVTIKKFLKSLGITSSMGDLLIEFLSLDGNHTIKSLNKKVKNRIIDTLLSFLFKVKTKMDFNAAMVTSGGVDTQEINRTTMESKLIPGLYFAGEIIDIDGDTGGYNIQAAFSTAKLISDKLNKEVEAIG</sequence>
<dbReference type="Gene3D" id="1.10.8.260">
    <property type="entry name" value="HI0933 insert domain-like"/>
    <property type="match status" value="1"/>
</dbReference>
<comment type="cofactor">
    <cofactor evidence="1">
        <name>FAD</name>
        <dbReference type="ChEBI" id="CHEBI:57692"/>
    </cofactor>
</comment>
<dbReference type="Gene3D" id="3.50.50.60">
    <property type="entry name" value="FAD/NAD(P)-binding domain"/>
    <property type="match status" value="1"/>
</dbReference>
<evidence type="ECO:0000256" key="2">
    <source>
        <dbReference type="ARBA" id="ARBA00022630"/>
    </source>
</evidence>
<gene>
    <name evidence="6" type="ORF">EW093_09780</name>
</gene>
<dbReference type="KEGG" id="sper:EW093_09780"/>
<evidence type="ECO:0000259" key="5">
    <source>
        <dbReference type="Pfam" id="PF22780"/>
    </source>
</evidence>
<dbReference type="EMBL" id="CP035807">
    <property type="protein sequence ID" value="QEN04985.1"/>
    <property type="molecule type" value="Genomic_DNA"/>
</dbReference>
<dbReference type="SUPFAM" id="SSF160996">
    <property type="entry name" value="HI0933 insert domain-like"/>
    <property type="match status" value="1"/>
</dbReference>